<accession>A0ABT4AYG3</accession>
<keyword evidence="10" id="KW-1185">Reference proteome</keyword>
<feature type="transmembrane region" description="Helical" evidence="7">
    <location>
        <begin position="688"/>
        <end position="711"/>
    </location>
</feature>
<evidence type="ECO:0000313" key="9">
    <source>
        <dbReference type="EMBL" id="MCY1139284.1"/>
    </source>
</evidence>
<reference evidence="9" key="1">
    <citation type="submission" date="2022-11" db="EMBL/GenBank/DDBJ databases">
        <authorList>
            <person name="Somphong A."/>
            <person name="Phongsopitanun W."/>
        </authorList>
    </citation>
    <scope>NUCLEOTIDE SEQUENCE</scope>
    <source>
        <strain evidence="9">Pm04-4</strain>
    </source>
</reference>
<dbReference type="Gene3D" id="1.20.1640.10">
    <property type="entry name" value="Multidrug efflux transporter AcrB transmembrane domain"/>
    <property type="match status" value="2"/>
</dbReference>
<feature type="transmembrane region" description="Helical" evidence="7">
    <location>
        <begin position="293"/>
        <end position="320"/>
    </location>
</feature>
<comment type="subcellular location">
    <subcellularLocation>
        <location evidence="1">Cell membrane</location>
        <topology evidence="1">Multi-pass membrane protein</topology>
    </subcellularLocation>
</comment>
<feature type="transmembrane region" description="Helical" evidence="7">
    <location>
        <begin position="169"/>
        <end position="199"/>
    </location>
</feature>
<feature type="transmembrane region" description="Helical" evidence="7">
    <location>
        <begin position="646"/>
        <end position="667"/>
    </location>
</feature>
<evidence type="ECO:0000256" key="3">
    <source>
        <dbReference type="ARBA" id="ARBA00022692"/>
    </source>
</evidence>
<feature type="transmembrane region" description="Helical" evidence="7">
    <location>
        <begin position="607"/>
        <end position="626"/>
    </location>
</feature>
<keyword evidence="2" id="KW-1003">Cell membrane</keyword>
<feature type="transmembrane region" description="Helical" evidence="7">
    <location>
        <begin position="435"/>
        <end position="455"/>
    </location>
</feature>
<feature type="transmembrane region" description="Helical" evidence="7">
    <location>
        <begin position="262"/>
        <end position="281"/>
    </location>
</feature>
<keyword evidence="3 7" id="KW-0812">Transmembrane</keyword>
<evidence type="ECO:0000256" key="7">
    <source>
        <dbReference type="SAM" id="Phobius"/>
    </source>
</evidence>
<dbReference type="InterPro" id="IPR000731">
    <property type="entry name" value="SSD"/>
</dbReference>
<dbReference type="SUPFAM" id="SSF82866">
    <property type="entry name" value="Multidrug efflux transporter AcrB transmembrane domain"/>
    <property type="match status" value="2"/>
</dbReference>
<keyword evidence="5 7" id="KW-0472">Membrane</keyword>
<evidence type="ECO:0000256" key="6">
    <source>
        <dbReference type="SAM" id="MobiDB-lite"/>
    </source>
</evidence>
<feature type="domain" description="SSD" evidence="8">
    <location>
        <begin position="169"/>
        <end position="318"/>
    </location>
</feature>
<evidence type="ECO:0000256" key="1">
    <source>
        <dbReference type="ARBA" id="ARBA00004651"/>
    </source>
</evidence>
<dbReference type="Proteomes" id="UP001151002">
    <property type="component" value="Unassembled WGS sequence"/>
</dbReference>
<dbReference type="InterPro" id="IPR004869">
    <property type="entry name" value="MMPL_dom"/>
</dbReference>
<evidence type="ECO:0000256" key="2">
    <source>
        <dbReference type="ARBA" id="ARBA00022475"/>
    </source>
</evidence>
<feature type="transmembrane region" description="Helical" evidence="7">
    <location>
        <begin position="579"/>
        <end position="600"/>
    </location>
</feature>
<dbReference type="Pfam" id="PF03176">
    <property type="entry name" value="MMPL"/>
    <property type="match status" value="2"/>
</dbReference>
<feature type="region of interest" description="Disordered" evidence="6">
    <location>
        <begin position="340"/>
        <end position="412"/>
    </location>
</feature>
<evidence type="ECO:0000313" key="10">
    <source>
        <dbReference type="Proteomes" id="UP001151002"/>
    </source>
</evidence>
<dbReference type="RefSeq" id="WP_267563399.1">
    <property type="nucleotide sequence ID" value="NZ_JAPNTZ010000005.1"/>
</dbReference>
<gene>
    <name evidence="9" type="ORF">OWR29_14890</name>
</gene>
<evidence type="ECO:0000256" key="4">
    <source>
        <dbReference type="ARBA" id="ARBA00022989"/>
    </source>
</evidence>
<organism evidence="9 10">
    <name type="scientific">Paractinoplanes pyxinae</name>
    <dbReference type="NCBI Taxonomy" id="2997416"/>
    <lineage>
        <taxon>Bacteria</taxon>
        <taxon>Bacillati</taxon>
        <taxon>Actinomycetota</taxon>
        <taxon>Actinomycetes</taxon>
        <taxon>Micromonosporales</taxon>
        <taxon>Micromonosporaceae</taxon>
        <taxon>Paractinoplanes</taxon>
    </lineage>
</organism>
<dbReference type="EMBL" id="JAPNTZ010000005">
    <property type="protein sequence ID" value="MCY1139284.1"/>
    <property type="molecule type" value="Genomic_DNA"/>
</dbReference>
<evidence type="ECO:0000256" key="5">
    <source>
        <dbReference type="ARBA" id="ARBA00023136"/>
    </source>
</evidence>
<proteinExistence type="predicted"/>
<protein>
    <submittedName>
        <fullName evidence="9">MMPL family transporter</fullName>
    </submittedName>
</protein>
<feature type="transmembrane region" description="Helical" evidence="7">
    <location>
        <begin position="717"/>
        <end position="739"/>
    </location>
</feature>
<dbReference type="PANTHER" id="PTHR33406:SF13">
    <property type="entry name" value="MEMBRANE PROTEIN YDFJ"/>
    <property type="match status" value="1"/>
</dbReference>
<feature type="transmembrane region" description="Helical" evidence="7">
    <location>
        <begin position="219"/>
        <end position="241"/>
    </location>
</feature>
<dbReference type="PANTHER" id="PTHR33406">
    <property type="entry name" value="MEMBRANE PROTEIN MJ1562-RELATED"/>
    <property type="match status" value="1"/>
</dbReference>
<dbReference type="PROSITE" id="PS50156">
    <property type="entry name" value="SSD"/>
    <property type="match status" value="1"/>
</dbReference>
<name>A0ABT4AYG3_9ACTN</name>
<keyword evidence="4 7" id="KW-1133">Transmembrane helix</keyword>
<dbReference type="InterPro" id="IPR050545">
    <property type="entry name" value="Mycobact_MmpL"/>
</dbReference>
<sequence>MSRLLGRLGESAAAHPWRTIGAWLIVLAAFTGLSVAFGGTPRDDYNVPGTQSQAGTEFLRKHFPQMSGTDARVVVHSDRPIDPASLDGLRARLAEVEGAAIVAPPRMSADGDTALIGVQYDIPVTDFAGTEGIDALRSAAAPLVADGLQVEFGGQVAENVQAPSGTAELVGIVAALVILAFALGSVVAAGLPIAVAVAGLSASAALIALLERATDVSTIAPTIATMVGLGVGIDYALLLVARHVEGLRAGLSPRAAAGAANATAGVSVVVAGLTVLVSLFGLKLSTLPTYSSFGYATFFAVTAVMAAALTLVPALCGLAGHRVLPRRIRRVVAPSPVGAANEIDAGRTGHGASEIGAGRAGRDPVGIGAGHSGRDTSELGASRVGRGANGTGASRTGRGAAGTGAGRVDSGAVRAAAPRPTLTARWAARICRRPGLAAVASLIVLVVLAAPMLGMRTWPQDAGSMPDSHTTRKAYDLVAAEFGAGANGPLIIAVDLTKTPDLGALSAALRAEPGVAAVSPPTIEGGAAVIVVEPTTGPQDEATTALLHRLREDVLPGGVLVTGLVAVFADVSDRLADRLWIVVVFVVALSLVLLTVLFRAPVAAVKAAAMNLLSVGAAYGVMTLIFQNDTTARLVGLPHAVSVSSWVPVLLFTVLFGLSMDYEVFLLSRVREDWLRTGDAQGSVIRGLSASGRVISSAAAIMVAVFTGFALDPDVTVKMIGLGMATAVLIDATLIRMVLVPATMTLLGRANWWLPRSLDRALPHIEIEAPQPPAPARDPQPVG</sequence>
<feature type="transmembrane region" description="Helical" evidence="7">
    <location>
        <begin position="20"/>
        <end position="39"/>
    </location>
</feature>
<comment type="caution">
    <text evidence="9">The sequence shown here is derived from an EMBL/GenBank/DDBJ whole genome shotgun (WGS) entry which is preliminary data.</text>
</comment>
<evidence type="ECO:0000259" key="8">
    <source>
        <dbReference type="PROSITE" id="PS50156"/>
    </source>
</evidence>